<dbReference type="PANTHER" id="PTHR36974">
    <property type="entry name" value="MEMBRANE PROTEIN-RELATED"/>
    <property type="match status" value="1"/>
</dbReference>
<dbReference type="RefSeq" id="WP_188359925.1">
    <property type="nucleotide sequence ID" value="NZ_BMDC01000003.1"/>
</dbReference>
<sequence length="137" mass="14803">MSIFSRDKTETRGQKLTRLTMGAALTGMGILHFKPSSVPSFESIVPPWVPGTARQVVYVSGLAELVLGATLLGAPRARRLAGLGAAALFAAVFPANVYQYTHRIDIPGLIDSDAKRLRRLPMQIPMIAGALYIARKK</sequence>
<comment type="caution">
    <text evidence="1">The sequence shown here is derived from an EMBL/GenBank/DDBJ whole genome shotgun (WGS) entry which is preliminary data.</text>
</comment>
<organism evidence="1 2">
    <name type="scientific">Rothia aerolata</name>
    <dbReference type="NCBI Taxonomy" id="1812262"/>
    <lineage>
        <taxon>Bacteria</taxon>
        <taxon>Bacillati</taxon>
        <taxon>Actinomycetota</taxon>
        <taxon>Actinomycetes</taxon>
        <taxon>Micrococcales</taxon>
        <taxon>Micrococcaceae</taxon>
        <taxon>Rothia</taxon>
    </lineage>
</organism>
<keyword evidence="2" id="KW-1185">Reference proteome</keyword>
<evidence type="ECO:0008006" key="3">
    <source>
        <dbReference type="Google" id="ProtNLM"/>
    </source>
</evidence>
<name>A0A917MUE5_9MICC</name>
<protein>
    <recommendedName>
        <fullName evidence="3">DoxX family membrane protein</fullName>
    </recommendedName>
</protein>
<reference evidence="1 2" key="1">
    <citation type="journal article" date="2014" name="Int. J. Syst. Evol. Microbiol.">
        <title>Complete genome sequence of Corynebacterium casei LMG S-19264T (=DSM 44701T), isolated from a smear-ripened cheese.</title>
        <authorList>
            <consortium name="US DOE Joint Genome Institute (JGI-PGF)"/>
            <person name="Walter F."/>
            <person name="Albersmeier A."/>
            <person name="Kalinowski J."/>
            <person name="Ruckert C."/>
        </authorList>
    </citation>
    <scope>NUCLEOTIDE SEQUENCE [LARGE SCALE GENOMIC DNA]</scope>
    <source>
        <strain evidence="1 2">CCM 8669</strain>
    </source>
</reference>
<evidence type="ECO:0000313" key="1">
    <source>
        <dbReference type="EMBL" id="GGH64442.1"/>
    </source>
</evidence>
<dbReference type="Proteomes" id="UP000600171">
    <property type="component" value="Unassembled WGS sequence"/>
</dbReference>
<gene>
    <name evidence="1" type="ORF">GCM10007359_16740</name>
</gene>
<dbReference type="EMBL" id="BMDC01000003">
    <property type="protein sequence ID" value="GGH64442.1"/>
    <property type="molecule type" value="Genomic_DNA"/>
</dbReference>
<accession>A0A917MUE5</accession>
<dbReference type="PANTHER" id="PTHR36974:SF1">
    <property type="entry name" value="DOXX FAMILY MEMBRANE PROTEIN"/>
    <property type="match status" value="1"/>
</dbReference>
<proteinExistence type="predicted"/>
<evidence type="ECO:0000313" key="2">
    <source>
        <dbReference type="Proteomes" id="UP000600171"/>
    </source>
</evidence>
<dbReference type="AlphaFoldDB" id="A0A917MUE5"/>